<dbReference type="EMBL" id="JBHSFQ010000001">
    <property type="protein sequence ID" value="MFC4560585.1"/>
    <property type="molecule type" value="Genomic_DNA"/>
</dbReference>
<dbReference type="RefSeq" id="WP_378570828.1">
    <property type="nucleotide sequence ID" value="NZ_JBHSFQ010000001.1"/>
</dbReference>
<dbReference type="Proteomes" id="UP001595923">
    <property type="component" value="Unassembled WGS sequence"/>
</dbReference>
<evidence type="ECO:0000313" key="2">
    <source>
        <dbReference type="Proteomes" id="UP001595923"/>
    </source>
</evidence>
<gene>
    <name evidence="1" type="ORF">ACFO4E_01815</name>
</gene>
<comment type="caution">
    <text evidence="1">The sequence shown here is derived from an EMBL/GenBank/DDBJ whole genome shotgun (WGS) entry which is preliminary data.</text>
</comment>
<dbReference type="NCBIfam" id="TIGR03089">
    <property type="entry name" value="TIGR03089 family protein"/>
    <property type="match status" value="1"/>
</dbReference>
<keyword evidence="2" id="KW-1185">Reference proteome</keyword>
<reference evidence="2" key="1">
    <citation type="journal article" date="2019" name="Int. J. Syst. Evol. Microbiol.">
        <title>The Global Catalogue of Microorganisms (GCM) 10K type strain sequencing project: providing services to taxonomists for standard genome sequencing and annotation.</title>
        <authorList>
            <consortium name="The Broad Institute Genomics Platform"/>
            <consortium name="The Broad Institute Genome Sequencing Center for Infectious Disease"/>
            <person name="Wu L."/>
            <person name="Ma J."/>
        </authorList>
    </citation>
    <scope>NUCLEOTIDE SEQUENCE [LARGE SCALE GENOMIC DNA]</scope>
    <source>
        <strain evidence="2">XZYJ18</strain>
    </source>
</reference>
<accession>A0ABV9DPI9</accession>
<evidence type="ECO:0000313" key="1">
    <source>
        <dbReference type="EMBL" id="MFC4560585.1"/>
    </source>
</evidence>
<protein>
    <submittedName>
        <fullName evidence="1">TIGR03089 family protein</fullName>
    </submittedName>
</protein>
<proteinExistence type="predicted"/>
<dbReference type="SUPFAM" id="SSF56801">
    <property type="entry name" value="Acetyl-CoA synthetase-like"/>
    <property type="match status" value="1"/>
</dbReference>
<dbReference type="InterPro" id="IPR017523">
    <property type="entry name" value="Rv3268"/>
</dbReference>
<dbReference type="InterPro" id="IPR042099">
    <property type="entry name" value="ANL_N_sf"/>
</dbReference>
<name>A0ABV9DPI9_9ACTN</name>
<dbReference type="Gene3D" id="3.40.50.12780">
    <property type="entry name" value="N-terminal domain of ligase-like"/>
    <property type="match status" value="1"/>
</dbReference>
<sequence>MPAKTPGDLWRSAASVDPTRPFITAYDASGGRVELSFATFDNWVAKTSNMIVDGLGAEPGARIALALPVHWQSLVWLVSSWTTGLNVIPATAASLGEDDPDIVVTAADGMDAALATGADEVVATSLHPLGAPLATCPPAVLDYAVEVRGHGDRFTPGGPVDPDAPALSWHPGPYSGAELADRALDRYAKSELTSSDRVAIITNESETLAALGPDLSDFLFPVAGALSLVLSHETDSARVQSQLRTERVTALVGRHDRFSDLPTGIRHLS</sequence>
<organism evidence="1 2">
    <name type="scientific">Nocardiopsis mangrovi</name>
    <dbReference type="NCBI Taxonomy" id="1179818"/>
    <lineage>
        <taxon>Bacteria</taxon>
        <taxon>Bacillati</taxon>
        <taxon>Actinomycetota</taxon>
        <taxon>Actinomycetes</taxon>
        <taxon>Streptosporangiales</taxon>
        <taxon>Nocardiopsidaceae</taxon>
        <taxon>Nocardiopsis</taxon>
    </lineage>
</organism>